<evidence type="ECO:0000256" key="2">
    <source>
        <dbReference type="PROSITE-ProRule" id="PRU01240"/>
    </source>
</evidence>
<dbReference type="AlphaFoldDB" id="A0A0G0WI47"/>
<dbReference type="PROSITE" id="PS00136">
    <property type="entry name" value="SUBTILASE_ASP"/>
    <property type="match status" value="1"/>
</dbReference>
<feature type="domain" description="Peptidase S8/S53" evidence="4">
    <location>
        <begin position="122"/>
        <end position="179"/>
    </location>
</feature>
<evidence type="ECO:0000256" key="1">
    <source>
        <dbReference type="ARBA" id="ARBA00022801"/>
    </source>
</evidence>
<evidence type="ECO:0000313" key="5">
    <source>
        <dbReference type="EMBL" id="KKS11697.1"/>
    </source>
</evidence>
<feature type="chain" id="PRO_5002535044" evidence="3">
    <location>
        <begin position="25"/>
        <end position="187"/>
    </location>
</feature>
<dbReference type="InterPro" id="IPR036852">
    <property type="entry name" value="Peptidase_S8/S53_dom_sf"/>
</dbReference>
<gene>
    <name evidence="5" type="ORF">UU67_C0067G0010</name>
</gene>
<keyword evidence="3" id="KW-0732">Signal</keyword>
<dbReference type="Pfam" id="PF00082">
    <property type="entry name" value="Peptidase_S8"/>
    <property type="match status" value="1"/>
</dbReference>
<evidence type="ECO:0000256" key="3">
    <source>
        <dbReference type="SAM" id="SignalP"/>
    </source>
</evidence>
<protein>
    <submittedName>
        <fullName evidence="5">Peptidase S8 family protein</fullName>
    </submittedName>
</protein>
<evidence type="ECO:0000259" key="4">
    <source>
        <dbReference type="Pfam" id="PF00082"/>
    </source>
</evidence>
<dbReference type="GO" id="GO:0004252">
    <property type="term" value="F:serine-type endopeptidase activity"/>
    <property type="evidence" value="ECO:0007669"/>
    <property type="project" value="InterPro"/>
</dbReference>
<evidence type="ECO:0000313" key="6">
    <source>
        <dbReference type="Proteomes" id="UP000034753"/>
    </source>
</evidence>
<dbReference type="InterPro" id="IPR023827">
    <property type="entry name" value="Peptidase_S8_Asp-AS"/>
</dbReference>
<dbReference type="Gene3D" id="3.40.50.200">
    <property type="entry name" value="Peptidase S8/S53 domain"/>
    <property type="match status" value="1"/>
</dbReference>
<dbReference type="GO" id="GO:0006508">
    <property type="term" value="P:proteolysis"/>
    <property type="evidence" value="ECO:0007669"/>
    <property type="project" value="InterPro"/>
</dbReference>
<comment type="caution">
    <text evidence="2">Lacks conserved residue(s) required for the propagation of feature annotation.</text>
</comment>
<keyword evidence="1" id="KW-0378">Hydrolase</keyword>
<proteinExistence type="inferred from homology"/>
<feature type="signal peptide" evidence="3">
    <location>
        <begin position="1"/>
        <end position="24"/>
    </location>
</feature>
<organism evidence="5 6">
    <name type="scientific">Candidatus Daviesbacteria bacterium GW2011_GWB1_41_5</name>
    <dbReference type="NCBI Taxonomy" id="1618429"/>
    <lineage>
        <taxon>Bacteria</taxon>
        <taxon>Candidatus Daviesiibacteriota</taxon>
    </lineage>
</organism>
<accession>A0A0G0WI47</accession>
<reference evidence="5 6" key="1">
    <citation type="journal article" date="2015" name="Nature">
        <title>rRNA introns, odd ribosomes, and small enigmatic genomes across a large radiation of phyla.</title>
        <authorList>
            <person name="Brown C.T."/>
            <person name="Hug L.A."/>
            <person name="Thomas B.C."/>
            <person name="Sharon I."/>
            <person name="Castelle C.J."/>
            <person name="Singh A."/>
            <person name="Wilkins M.J."/>
            <person name="Williams K.H."/>
            <person name="Banfield J.F."/>
        </authorList>
    </citation>
    <scope>NUCLEOTIDE SEQUENCE [LARGE SCALE GENOMIC DNA]</scope>
</reference>
<name>A0A0G0WI47_9BACT</name>
<sequence length="187" mass="20060">MARGITLFSMLIIAALILTAFSLAQTSTINPTPGARTNVIVQIESGRSPNSVLSFPGFVLKREINWKTEKYIVGSVPTEDFVNVGNLPGVVRVYEDYELPLSLNQTVPLIGATQLHQLGARGQGRSICIIDTGIDYTHPDLDGGKVVNGYDFVSGDADPFEAYGAIGSHGNWISIIAAGLLMRALLQ</sequence>
<dbReference type="InterPro" id="IPR000209">
    <property type="entry name" value="Peptidase_S8/S53_dom"/>
</dbReference>
<dbReference type="Proteomes" id="UP000034753">
    <property type="component" value="Unassembled WGS sequence"/>
</dbReference>
<dbReference type="EMBL" id="LCBN01000067">
    <property type="protein sequence ID" value="KKS11697.1"/>
    <property type="molecule type" value="Genomic_DNA"/>
</dbReference>
<comment type="similarity">
    <text evidence="2">Belongs to the peptidase S8 family.</text>
</comment>
<dbReference type="PROSITE" id="PS51892">
    <property type="entry name" value="SUBTILASE"/>
    <property type="match status" value="1"/>
</dbReference>
<comment type="caution">
    <text evidence="5">The sequence shown here is derived from an EMBL/GenBank/DDBJ whole genome shotgun (WGS) entry which is preliminary data.</text>
</comment>
<dbReference type="SUPFAM" id="SSF52743">
    <property type="entry name" value="Subtilisin-like"/>
    <property type="match status" value="1"/>
</dbReference>